<keyword evidence="2 10" id="KW-0125">Carotenoid biosynthesis</keyword>
<dbReference type="PROSITE" id="PS51257">
    <property type="entry name" value="PROKAR_LIPOPROTEIN"/>
    <property type="match status" value="1"/>
</dbReference>
<dbReference type="OrthoDB" id="9814556at2"/>
<dbReference type="Gene3D" id="3.50.50.60">
    <property type="entry name" value="FAD/NAD(P)-binding domain"/>
    <property type="match status" value="2"/>
</dbReference>
<evidence type="ECO:0000256" key="3">
    <source>
        <dbReference type="ARBA" id="ARBA00023002"/>
    </source>
</evidence>
<comment type="similarity">
    <text evidence="5">Belongs to the carotenoid/retinoid oxidoreductase family. CrtP subfamily.</text>
</comment>
<evidence type="ECO:0000256" key="1">
    <source>
        <dbReference type="ARBA" id="ARBA00001974"/>
    </source>
</evidence>
<dbReference type="InterPro" id="IPR002937">
    <property type="entry name" value="Amino_oxidase"/>
</dbReference>
<evidence type="ECO:0000256" key="7">
    <source>
        <dbReference type="ARBA" id="ARBA00041900"/>
    </source>
</evidence>
<evidence type="ECO:0000256" key="6">
    <source>
        <dbReference type="ARBA" id="ARBA00039159"/>
    </source>
</evidence>
<feature type="domain" description="Amine oxidase" evidence="11">
    <location>
        <begin position="13"/>
        <end position="487"/>
    </location>
</feature>
<proteinExistence type="inferred from homology"/>
<evidence type="ECO:0000256" key="5">
    <source>
        <dbReference type="ARBA" id="ARBA00038194"/>
    </source>
</evidence>
<evidence type="ECO:0000256" key="4">
    <source>
        <dbReference type="ARBA" id="ARBA00037901"/>
    </source>
</evidence>
<organism evidence="12 13">
    <name type="scientific">Fontibacillus phaseoli</name>
    <dbReference type="NCBI Taxonomy" id="1416533"/>
    <lineage>
        <taxon>Bacteria</taxon>
        <taxon>Bacillati</taxon>
        <taxon>Bacillota</taxon>
        <taxon>Bacilli</taxon>
        <taxon>Bacillales</taxon>
        <taxon>Paenibacillaceae</taxon>
        <taxon>Fontibacillus</taxon>
    </lineage>
</organism>
<comment type="pathway">
    <text evidence="4">Carotenoid biosynthesis; staphyloxanthin biosynthesis; staphyloxanthin from farnesyl diphosphate: step 3/5.</text>
</comment>
<dbReference type="RefSeq" id="WP_114497306.1">
    <property type="nucleotide sequence ID" value="NZ_QPJW01000005.1"/>
</dbReference>
<comment type="catalytic activity">
    <reaction evidence="9">
        <text>all-trans-4,4'-diaponeurosporene + 2 AH2 + 2 O2 = 4,4'-diaponeurosporenal + 2 A + 3 H2O</text>
        <dbReference type="Rhea" id="RHEA:56104"/>
        <dbReference type="ChEBI" id="CHEBI:13193"/>
        <dbReference type="ChEBI" id="CHEBI:15377"/>
        <dbReference type="ChEBI" id="CHEBI:15379"/>
        <dbReference type="ChEBI" id="CHEBI:17499"/>
        <dbReference type="ChEBI" id="CHEBI:62743"/>
        <dbReference type="ChEBI" id="CHEBI:79065"/>
    </reaction>
</comment>
<evidence type="ECO:0000313" key="12">
    <source>
        <dbReference type="EMBL" id="RCX19162.1"/>
    </source>
</evidence>
<dbReference type="Pfam" id="PF01593">
    <property type="entry name" value="Amino_oxidase"/>
    <property type="match status" value="1"/>
</dbReference>
<dbReference type="Proteomes" id="UP000253090">
    <property type="component" value="Unassembled WGS sequence"/>
</dbReference>
<comment type="caution">
    <text evidence="12">The sequence shown here is derived from an EMBL/GenBank/DDBJ whole genome shotgun (WGS) entry which is preliminary data.</text>
</comment>
<dbReference type="GO" id="GO:0016491">
    <property type="term" value="F:oxidoreductase activity"/>
    <property type="evidence" value="ECO:0007669"/>
    <property type="project" value="UniProtKB-KW"/>
</dbReference>
<reference evidence="12 13" key="1">
    <citation type="submission" date="2018-07" db="EMBL/GenBank/DDBJ databases">
        <title>Genomic Encyclopedia of Type Strains, Phase III (KMG-III): the genomes of soil and plant-associated and newly described type strains.</title>
        <authorList>
            <person name="Whitman W."/>
        </authorList>
    </citation>
    <scope>NUCLEOTIDE SEQUENCE [LARGE SCALE GENOMIC DNA]</scope>
    <source>
        <strain evidence="12 13">CECT 8333</strain>
    </source>
</reference>
<dbReference type="AlphaFoldDB" id="A0A369BC81"/>
<keyword evidence="13" id="KW-1185">Reference proteome</keyword>
<dbReference type="InterPro" id="IPR036188">
    <property type="entry name" value="FAD/NAD-bd_sf"/>
</dbReference>
<evidence type="ECO:0000256" key="8">
    <source>
        <dbReference type="ARBA" id="ARBA00042619"/>
    </source>
</evidence>
<comment type="cofactor">
    <cofactor evidence="1">
        <name>FAD</name>
        <dbReference type="ChEBI" id="CHEBI:57692"/>
    </cofactor>
</comment>
<accession>A0A369BC81</accession>
<dbReference type="PANTHER" id="PTHR43734">
    <property type="entry name" value="PHYTOENE DESATURASE"/>
    <property type="match status" value="1"/>
</dbReference>
<evidence type="ECO:0000259" key="11">
    <source>
        <dbReference type="Pfam" id="PF01593"/>
    </source>
</evidence>
<name>A0A369BC81_9BACL</name>
<dbReference type="InterPro" id="IPR014105">
    <property type="entry name" value="Carotenoid/retinoid_OxRdtase"/>
</dbReference>
<dbReference type="SUPFAM" id="SSF51905">
    <property type="entry name" value="FAD/NAD(P)-binding domain"/>
    <property type="match status" value="1"/>
</dbReference>
<dbReference type="PANTHER" id="PTHR43734:SF7">
    <property type="entry name" value="4,4'-DIAPONEUROSPORENE OXYGENASE"/>
    <property type="match status" value="1"/>
</dbReference>
<evidence type="ECO:0000256" key="9">
    <source>
        <dbReference type="ARBA" id="ARBA00048532"/>
    </source>
</evidence>
<dbReference type="NCBIfam" id="TIGR02734">
    <property type="entry name" value="crtI_fam"/>
    <property type="match status" value="1"/>
</dbReference>
<sequence>MSRKALIVGAGFGGLSCAIELAIRGFRVTVLERQPCAGGKLQRVVIDGYRFDRGPTTIEMAHVFQNLFRRAGRDLNDYVRLIPLEPRSRSVFTDGSVVDLTGDVEFMQHQIGTYSPVDALHYPAFIRESRQMLRYASEHILNRLPLSHLEKWWPKIYATMWVPELHRSLNGQLRRHFRHPNTLAMFGRYAARVGSSPFKVSSLCGMLVSSEADQGVYTVRGGTYELIEAMKKLAEELGVKIETGVEVTRIRVVDRKVHSIETTQGDYESPLVIVNGDALSVSKKLLAEKDRPSLPDRLITSFEPSLSAFVQLAGVPVRLDRLHHHTVFFSENYEEEFHDIFVKRRPPTRPSVYICNSSYSEEGAAPPGCSNLYIMTHTPYLSADWDWGREGEAYADTVFSTLRRHGLGDMIRGHELARYTPADLARDTFSYRGGMFGITSHGFMQELRRPGNRSRDVRGLWYAGGTTHPGGGVPFVTLSGQLVAGYIAKSIV</sequence>
<evidence type="ECO:0000256" key="2">
    <source>
        <dbReference type="ARBA" id="ARBA00022746"/>
    </source>
</evidence>
<gene>
    <name evidence="12" type="ORF">DFP94_105179</name>
</gene>
<protein>
    <recommendedName>
        <fullName evidence="6">4,4'-diaponeurosporene oxygenase</fullName>
    </recommendedName>
    <alternativeName>
        <fullName evidence="7">4,4'-diaponeurosporene oxidase</fullName>
    </alternativeName>
    <alternativeName>
        <fullName evidence="8">Carotenoid oxidase</fullName>
    </alternativeName>
</protein>
<evidence type="ECO:0000256" key="10">
    <source>
        <dbReference type="RuleBase" id="RU362075"/>
    </source>
</evidence>
<dbReference type="EMBL" id="QPJW01000005">
    <property type="protein sequence ID" value="RCX19162.1"/>
    <property type="molecule type" value="Genomic_DNA"/>
</dbReference>
<evidence type="ECO:0000313" key="13">
    <source>
        <dbReference type="Proteomes" id="UP000253090"/>
    </source>
</evidence>
<dbReference type="GO" id="GO:0016117">
    <property type="term" value="P:carotenoid biosynthetic process"/>
    <property type="evidence" value="ECO:0007669"/>
    <property type="project" value="UniProtKB-KW"/>
</dbReference>
<keyword evidence="3 10" id="KW-0560">Oxidoreductase</keyword>